<dbReference type="GO" id="GO:0016787">
    <property type="term" value="F:hydrolase activity"/>
    <property type="evidence" value="ECO:0007669"/>
    <property type="project" value="UniProtKB-KW"/>
</dbReference>
<dbReference type="Proteomes" id="UP000214606">
    <property type="component" value="Chromosome"/>
</dbReference>
<accession>A0A161ZVF0</accession>
<dbReference type="InterPro" id="IPR000073">
    <property type="entry name" value="AB_hydrolase_1"/>
</dbReference>
<dbReference type="Pfam" id="PF00561">
    <property type="entry name" value="Abhydrolase_1"/>
    <property type="match status" value="1"/>
</dbReference>
<dbReference type="Gene3D" id="3.40.50.1820">
    <property type="entry name" value="alpha/beta hydrolase"/>
    <property type="match status" value="1"/>
</dbReference>
<evidence type="ECO:0000313" key="4">
    <source>
        <dbReference type="Proteomes" id="UP000076476"/>
    </source>
</evidence>
<dbReference type="EMBL" id="CP017703">
    <property type="protein sequence ID" value="ASS92344.1"/>
    <property type="molecule type" value="Genomic_DNA"/>
</dbReference>
<dbReference type="InterPro" id="IPR000639">
    <property type="entry name" value="Epox_hydrolase-like"/>
</dbReference>
<evidence type="ECO:0000313" key="2">
    <source>
        <dbReference type="EMBL" id="ASS92344.1"/>
    </source>
</evidence>
<dbReference type="GeneID" id="301125223"/>
<evidence type="ECO:0000259" key="1">
    <source>
        <dbReference type="Pfam" id="PF00561"/>
    </source>
</evidence>
<sequence length="266" mass="31053">MKILGTNIYYEYYHHPQQTDTIVLIHGFLSSTFSYRKLIPLLKKHFSIIAIDLPPFGKSEKATKFFYSYHNMAKAVIELLERLQIKQAVIVGHSMGGQISLYAAKQKPDLFKKIVLICSSGYMQKMPSSLIFCSYLPYFYLYVKRQFIRQGVWKSLCSVVHDQSLINEDMIYGYSEPFYDDKIFRALTRMIREREGDLSSQDLKTIEIPCLLVWGEEDKIVPIEVGYQLQKDLPISRFVSFKQTGHLVPEERPYHVSNHIFDFCFG</sequence>
<dbReference type="InterPro" id="IPR029058">
    <property type="entry name" value="AB_hydrolase_fold"/>
</dbReference>
<dbReference type="EMBL" id="LWBR01000012">
    <property type="protein sequence ID" value="KZN97297.1"/>
    <property type="molecule type" value="Genomic_DNA"/>
</dbReference>
<gene>
    <name evidence="2" type="ORF">AP3564_09285</name>
    <name evidence="3" type="ORF">AZI98_04230</name>
</gene>
<reference evidence="3 4" key="1">
    <citation type="submission" date="2016-04" db="EMBL/GenBank/DDBJ databases">
        <title>Draft genome sequence of Aeribacillus pallidus 8m3 from petroleum reservoir.</title>
        <authorList>
            <person name="Poltaraus A.B."/>
            <person name="Nazina T.N."/>
            <person name="Tourova T.P."/>
            <person name="Malakho S.M."/>
            <person name="Korshunova A.V."/>
            <person name="Sokolova D.S."/>
        </authorList>
    </citation>
    <scope>NUCLEOTIDE SEQUENCE [LARGE SCALE GENOMIC DNA]</scope>
    <source>
        <strain evidence="3 4">8m3</strain>
    </source>
</reference>
<keyword evidence="3" id="KW-0378">Hydrolase</keyword>
<reference evidence="2 5" key="2">
    <citation type="submission" date="2016-10" db="EMBL/GenBank/DDBJ databases">
        <title>The whole genome sequencing and assembly of Aeribacillus pallidus KCTC3564 strain.</title>
        <authorList>
            <person name="Lee Y.-J."/>
            <person name="Park M.-K."/>
            <person name="Yi H."/>
            <person name="Bahn Y.-S."/>
            <person name="Kim J.F."/>
            <person name="Lee D.-W."/>
        </authorList>
    </citation>
    <scope>NUCLEOTIDE SEQUENCE [LARGE SCALE GENOMIC DNA]</scope>
    <source>
        <strain evidence="2 5">KCTC3564</strain>
    </source>
</reference>
<dbReference type="PANTHER" id="PTHR46438:SF11">
    <property type="entry name" value="LIPASE-RELATED"/>
    <property type="match status" value="1"/>
</dbReference>
<keyword evidence="4" id="KW-1185">Reference proteome</keyword>
<protein>
    <submittedName>
        <fullName evidence="2 3">Hydrolase</fullName>
    </submittedName>
</protein>
<evidence type="ECO:0000313" key="5">
    <source>
        <dbReference type="Proteomes" id="UP000214606"/>
    </source>
</evidence>
<proteinExistence type="predicted"/>
<dbReference type="PANTHER" id="PTHR46438">
    <property type="entry name" value="ALPHA/BETA-HYDROLASES SUPERFAMILY PROTEIN"/>
    <property type="match status" value="1"/>
</dbReference>
<dbReference type="KEGG" id="apak:AP3564_09285"/>
<organism evidence="3 4">
    <name type="scientific">Aeribacillus pallidus</name>
    <dbReference type="NCBI Taxonomy" id="33936"/>
    <lineage>
        <taxon>Bacteria</taxon>
        <taxon>Bacillati</taxon>
        <taxon>Bacillota</taxon>
        <taxon>Bacilli</taxon>
        <taxon>Bacillales</taxon>
        <taxon>Bacillaceae</taxon>
        <taxon>Aeribacillus</taxon>
    </lineage>
</organism>
<dbReference type="PRINTS" id="PR00111">
    <property type="entry name" value="ABHYDROLASE"/>
</dbReference>
<dbReference type="Proteomes" id="UP000076476">
    <property type="component" value="Unassembled WGS sequence"/>
</dbReference>
<dbReference type="RefSeq" id="WP_063387100.1">
    <property type="nucleotide sequence ID" value="NZ_CP017703.1"/>
</dbReference>
<evidence type="ECO:0000313" key="3">
    <source>
        <dbReference type="EMBL" id="KZN97297.1"/>
    </source>
</evidence>
<dbReference type="PRINTS" id="PR00412">
    <property type="entry name" value="EPOXHYDRLASE"/>
</dbReference>
<dbReference type="STRING" id="33936.AZI98_04230"/>
<name>A0A161ZVF0_9BACI</name>
<dbReference type="OrthoDB" id="9797695at2"/>
<dbReference type="SUPFAM" id="SSF53474">
    <property type="entry name" value="alpha/beta-Hydrolases"/>
    <property type="match status" value="1"/>
</dbReference>
<feature type="domain" description="AB hydrolase-1" evidence="1">
    <location>
        <begin position="21"/>
        <end position="253"/>
    </location>
</feature>
<dbReference type="AlphaFoldDB" id="A0A161ZVF0"/>